<keyword evidence="2" id="KW-0719">Serine esterase</keyword>
<dbReference type="Proteomes" id="UP000065641">
    <property type="component" value="Chromosome"/>
</dbReference>
<evidence type="ECO:0000256" key="1">
    <source>
        <dbReference type="ARBA" id="ARBA00010884"/>
    </source>
</evidence>
<dbReference type="EMBL" id="CP013189">
    <property type="protein sequence ID" value="ALO47582.1"/>
    <property type="molecule type" value="Genomic_DNA"/>
</dbReference>
<evidence type="ECO:0000313" key="7">
    <source>
        <dbReference type="Proteomes" id="UP000065641"/>
    </source>
</evidence>
<dbReference type="RefSeq" id="WP_058022960.1">
    <property type="nucleotide sequence ID" value="NZ_CP013189.1"/>
</dbReference>
<dbReference type="PANTHER" id="PTHR10794">
    <property type="entry name" value="ABHYDROLASE DOMAIN-CONTAINING PROTEIN"/>
    <property type="match status" value="1"/>
</dbReference>
<dbReference type="PROSITE" id="PS01133">
    <property type="entry name" value="UPF0017"/>
    <property type="match status" value="1"/>
</dbReference>
<feature type="active site" description="Charge relay system" evidence="4">
    <location>
        <position position="310"/>
    </location>
</feature>
<dbReference type="GO" id="GO:0034338">
    <property type="term" value="F:short-chain carboxylesterase activity"/>
    <property type="evidence" value="ECO:0007669"/>
    <property type="project" value="TreeGrafter"/>
</dbReference>
<dbReference type="PATRIC" id="fig|1249552.3.peg.2985"/>
<dbReference type="SUPFAM" id="SSF53474">
    <property type="entry name" value="alpha/beta-Hydrolases"/>
    <property type="match status" value="1"/>
</dbReference>
<proteinExistence type="inferred from homology"/>
<evidence type="ECO:0000256" key="2">
    <source>
        <dbReference type="ARBA" id="ARBA00022487"/>
    </source>
</evidence>
<dbReference type="KEGG" id="pspi:PS2015_2955"/>
<evidence type="ECO:0000256" key="3">
    <source>
        <dbReference type="ARBA" id="ARBA00022801"/>
    </source>
</evidence>
<keyword evidence="7" id="KW-1185">Reference proteome</keyword>
<gene>
    <name evidence="6" type="ORF">PS2015_2955</name>
</gene>
<dbReference type="InterPro" id="IPR000073">
    <property type="entry name" value="AB_hydrolase_1"/>
</dbReference>
<evidence type="ECO:0000256" key="4">
    <source>
        <dbReference type="PIRSR" id="PIRSR005211-1"/>
    </source>
</evidence>
<feature type="domain" description="AB hydrolase-1" evidence="5">
    <location>
        <begin position="67"/>
        <end position="310"/>
    </location>
</feature>
<reference evidence="6 7" key="1">
    <citation type="submission" date="2015-11" db="EMBL/GenBank/DDBJ databases">
        <authorList>
            <person name="Zhang Y."/>
            <person name="Guo Z."/>
        </authorList>
    </citation>
    <scope>NUCLEOTIDE SEQUENCE [LARGE SCALE GENOMIC DNA]</scope>
    <source>
        <strain evidence="6 7">KCTC 32221</strain>
    </source>
</reference>
<dbReference type="InterPro" id="IPR029058">
    <property type="entry name" value="AB_hydrolase_fold"/>
</dbReference>
<feature type="active site" description="Charge relay system" evidence="4">
    <location>
        <position position="282"/>
    </location>
</feature>
<dbReference type="PANTHER" id="PTHR10794:SF94">
    <property type="entry name" value="ESTERASE YHET-RELATED"/>
    <property type="match status" value="1"/>
</dbReference>
<sequence length="344" mass="38711">MNRAEVLGAPYQSPWWLPDGHTQTVWRKFSRQPTLQRRRQRIELADGDFIDVDLAEPLQLAGDTGRPWVLLVHGLAGCSSSPYVLAMQAYLQQQGLPSAAMNLRGCSGEPNRLALAYHSGCSDDVEQVVATLMTLEMSDRPLIVIGYSLGANVLLKWASHTRYQQSLQAVISVSNPFSLALCSQQMSAGVTAWYGRYFLRRLRNDLLAKREYLVKLGHEREVSQIDALGPLQSLRTLWEFDDRVTAPLHGFSNAADYYQRCSSRQFINKINVPVLMVHGLNDPIIPPSALPMPDELPATVIRDVHRTGGHVGFARPGEPRWLEQRIWRFIELTQSRHWCSVGGN</sequence>
<evidence type="ECO:0000313" key="6">
    <source>
        <dbReference type="EMBL" id="ALO47582.1"/>
    </source>
</evidence>
<protein>
    <submittedName>
        <fullName evidence="6">Alpha/beta hydrolase</fullName>
    </submittedName>
</protein>
<keyword evidence="3 6" id="KW-0378">Hydrolase</keyword>
<comment type="similarity">
    <text evidence="1">Belongs to the AB hydrolase superfamily. AB hydrolase 4 family.</text>
</comment>
<dbReference type="InterPro" id="IPR050960">
    <property type="entry name" value="AB_hydrolase_4_sf"/>
</dbReference>
<dbReference type="Gene3D" id="3.40.50.1820">
    <property type="entry name" value="alpha/beta hydrolase"/>
    <property type="match status" value="1"/>
</dbReference>
<name>A0A0S2KHJ6_9GAMM</name>
<evidence type="ECO:0000259" key="5">
    <source>
        <dbReference type="Pfam" id="PF00561"/>
    </source>
</evidence>
<dbReference type="Pfam" id="PF00561">
    <property type="entry name" value="Abhydrolase_1"/>
    <property type="match status" value="1"/>
</dbReference>
<dbReference type="AlphaFoldDB" id="A0A0S2KHJ6"/>
<dbReference type="GO" id="GO:0047372">
    <property type="term" value="F:monoacylglycerol lipase activity"/>
    <property type="evidence" value="ECO:0007669"/>
    <property type="project" value="TreeGrafter"/>
</dbReference>
<accession>A0A0S2KHJ6</accession>
<dbReference type="InterPro" id="IPR000952">
    <property type="entry name" value="AB_hydrolase_4_CS"/>
</dbReference>
<organism evidence="6 7">
    <name type="scientific">Pseudohongiella spirulinae</name>
    <dbReference type="NCBI Taxonomy" id="1249552"/>
    <lineage>
        <taxon>Bacteria</taxon>
        <taxon>Pseudomonadati</taxon>
        <taxon>Pseudomonadota</taxon>
        <taxon>Gammaproteobacteria</taxon>
        <taxon>Pseudomonadales</taxon>
        <taxon>Pseudohongiellaceae</taxon>
        <taxon>Pseudohongiella</taxon>
    </lineage>
</organism>
<dbReference type="InterPro" id="IPR012020">
    <property type="entry name" value="ABHD4"/>
</dbReference>
<feature type="active site" description="Charge relay system" evidence="4">
    <location>
        <position position="148"/>
    </location>
</feature>
<dbReference type="PIRSF" id="PIRSF005211">
    <property type="entry name" value="Ab_hydro_YheT"/>
    <property type="match status" value="1"/>
</dbReference>
<dbReference type="STRING" id="1249552.PS2015_2955"/>